<dbReference type="Proteomes" id="UP001228113">
    <property type="component" value="Chromosome"/>
</dbReference>
<evidence type="ECO:0000256" key="4">
    <source>
        <dbReference type="ARBA" id="ARBA00022679"/>
    </source>
</evidence>
<evidence type="ECO:0000256" key="6">
    <source>
        <dbReference type="HAMAP-Rule" id="MF_01877"/>
    </source>
</evidence>
<dbReference type="InterPro" id="IPR018063">
    <property type="entry name" value="SAM_MeTrfase_RsmI_CS"/>
</dbReference>
<organism evidence="8 9">
    <name type="scientific">Mesoterricola sediminis</name>
    <dbReference type="NCBI Taxonomy" id="2927980"/>
    <lineage>
        <taxon>Bacteria</taxon>
        <taxon>Pseudomonadati</taxon>
        <taxon>Acidobacteriota</taxon>
        <taxon>Holophagae</taxon>
        <taxon>Holophagales</taxon>
        <taxon>Holophagaceae</taxon>
        <taxon>Mesoterricola</taxon>
    </lineage>
</organism>
<keyword evidence="5 6" id="KW-0949">S-adenosyl-L-methionine</keyword>
<dbReference type="PANTHER" id="PTHR46111">
    <property type="entry name" value="RIBOSOMAL RNA SMALL SUBUNIT METHYLTRANSFERASE I"/>
    <property type="match status" value="1"/>
</dbReference>
<dbReference type="CDD" id="cd11648">
    <property type="entry name" value="RsmI"/>
    <property type="match status" value="1"/>
</dbReference>
<dbReference type="PROSITE" id="PS01296">
    <property type="entry name" value="RSMI"/>
    <property type="match status" value="1"/>
</dbReference>
<feature type="domain" description="Tetrapyrrole methylase" evidence="7">
    <location>
        <begin position="21"/>
        <end position="219"/>
    </location>
</feature>
<dbReference type="GO" id="GO:0070677">
    <property type="term" value="F:rRNA (cytosine-2'-O-)-methyltransferase activity"/>
    <property type="evidence" value="ECO:0007669"/>
    <property type="project" value="UniProtKB-UniRule"/>
</dbReference>
<evidence type="ECO:0000259" key="7">
    <source>
        <dbReference type="Pfam" id="PF00590"/>
    </source>
</evidence>
<comment type="catalytic activity">
    <reaction evidence="6">
        <text>cytidine(1402) in 16S rRNA + S-adenosyl-L-methionine = 2'-O-methylcytidine(1402) in 16S rRNA + S-adenosyl-L-homocysteine + H(+)</text>
        <dbReference type="Rhea" id="RHEA:42924"/>
        <dbReference type="Rhea" id="RHEA-COMP:10285"/>
        <dbReference type="Rhea" id="RHEA-COMP:10286"/>
        <dbReference type="ChEBI" id="CHEBI:15378"/>
        <dbReference type="ChEBI" id="CHEBI:57856"/>
        <dbReference type="ChEBI" id="CHEBI:59789"/>
        <dbReference type="ChEBI" id="CHEBI:74495"/>
        <dbReference type="ChEBI" id="CHEBI:82748"/>
        <dbReference type="EC" id="2.1.1.198"/>
    </reaction>
</comment>
<name>A0AA48H413_9BACT</name>
<dbReference type="InterPro" id="IPR000878">
    <property type="entry name" value="4pyrrol_Mease"/>
</dbReference>
<dbReference type="InterPro" id="IPR008189">
    <property type="entry name" value="rRNA_ssu_MeTfrase_I"/>
</dbReference>
<dbReference type="SUPFAM" id="SSF53790">
    <property type="entry name" value="Tetrapyrrole methylase"/>
    <property type="match status" value="1"/>
</dbReference>
<dbReference type="PIRSF" id="PIRSF005917">
    <property type="entry name" value="MTase_YraL"/>
    <property type="match status" value="1"/>
</dbReference>
<dbReference type="Pfam" id="PF00590">
    <property type="entry name" value="TP_methylase"/>
    <property type="match status" value="1"/>
</dbReference>
<keyword evidence="2 6" id="KW-0698">rRNA processing</keyword>
<dbReference type="Gene3D" id="3.30.950.10">
    <property type="entry name" value="Methyltransferase, Cobalt-precorrin-4 Transmethylase, Domain 2"/>
    <property type="match status" value="1"/>
</dbReference>
<comment type="function">
    <text evidence="6">Catalyzes the 2'-O-methylation of the ribose of cytidine 1402 (C1402) in 16S rRNA.</text>
</comment>
<dbReference type="EMBL" id="AP027081">
    <property type="protein sequence ID" value="BDU75598.1"/>
    <property type="molecule type" value="Genomic_DNA"/>
</dbReference>
<evidence type="ECO:0000256" key="1">
    <source>
        <dbReference type="ARBA" id="ARBA00022490"/>
    </source>
</evidence>
<dbReference type="InterPro" id="IPR014777">
    <property type="entry name" value="4pyrrole_Mease_sub1"/>
</dbReference>
<gene>
    <name evidence="6 8" type="primary">rsmI</name>
    <name evidence="8" type="ORF">METESE_05560</name>
</gene>
<protein>
    <recommendedName>
        <fullName evidence="6">Ribosomal RNA small subunit methyltransferase I</fullName>
        <ecNumber evidence="6">2.1.1.198</ecNumber>
    </recommendedName>
    <alternativeName>
        <fullName evidence="6">16S rRNA 2'-O-ribose C1402 methyltransferase</fullName>
    </alternativeName>
    <alternativeName>
        <fullName evidence="6">rRNA (cytidine-2'-O-)-methyltransferase RsmI</fullName>
    </alternativeName>
</protein>
<dbReference type="NCBIfam" id="TIGR00096">
    <property type="entry name" value="16S rRNA (cytidine(1402)-2'-O)-methyltransferase"/>
    <property type="match status" value="1"/>
</dbReference>
<dbReference type="PANTHER" id="PTHR46111:SF1">
    <property type="entry name" value="RIBOSOMAL RNA SMALL SUBUNIT METHYLTRANSFERASE I"/>
    <property type="match status" value="1"/>
</dbReference>
<dbReference type="InterPro" id="IPR035996">
    <property type="entry name" value="4pyrrol_Methylase_sf"/>
</dbReference>
<dbReference type="KEGG" id="msea:METESE_05560"/>
<evidence type="ECO:0000256" key="5">
    <source>
        <dbReference type="ARBA" id="ARBA00022691"/>
    </source>
</evidence>
<dbReference type="HAMAP" id="MF_01877">
    <property type="entry name" value="16SrRNA_methyltr_I"/>
    <property type="match status" value="1"/>
</dbReference>
<proteinExistence type="inferred from homology"/>
<keyword evidence="3 6" id="KW-0489">Methyltransferase</keyword>
<comment type="similarity">
    <text evidence="6">Belongs to the methyltransferase superfamily. RsmI family.</text>
</comment>
<evidence type="ECO:0000313" key="9">
    <source>
        <dbReference type="Proteomes" id="UP001228113"/>
    </source>
</evidence>
<keyword evidence="1 6" id="KW-0963">Cytoplasm</keyword>
<keyword evidence="9" id="KW-1185">Reference proteome</keyword>
<dbReference type="Gene3D" id="3.40.1010.10">
    <property type="entry name" value="Cobalt-precorrin-4 Transmethylase, Domain 1"/>
    <property type="match status" value="1"/>
</dbReference>
<sequence length="300" mass="32176">MGGSRGKSARIPPEALLAGHLILVPTPLGNLGDLTERAREALAEADLVACEDTRRTGGLLAHLGLEKPLARFDDHASLDHRERVARALAAGQRVAYCSDAGMPGVNDPGFEVARLARDLGAQVTVLPGPSAVTLAVVASGLPSHAFSFWGYLPSRGEPRRAALRKLAAREETVVVFETPHRIHETLAELEEVAPERELALGRELTKLHETWYRGTAAQVRTALGTEGRGEMVLVLAGADAKRTLGEEAPEAEPAEGLPDWALRYLDAAREGGMTLREAVKPLARHLGLPASDVYRLAVDR</sequence>
<evidence type="ECO:0000313" key="8">
    <source>
        <dbReference type="EMBL" id="BDU75598.1"/>
    </source>
</evidence>
<comment type="subcellular location">
    <subcellularLocation>
        <location evidence="6">Cytoplasm</location>
    </subcellularLocation>
</comment>
<reference evidence="8" key="1">
    <citation type="journal article" date="2023" name="Int. J. Syst. Evol. Microbiol.">
        <title>Mesoterricola silvestris gen. nov., sp. nov., Mesoterricola sediminis sp. nov., Geothrix oryzae sp. nov., Geothrix edaphica sp. nov., Geothrix rubra sp. nov., and Geothrix limicola sp. nov., six novel members of Acidobacteriota isolated from soils.</title>
        <authorList>
            <person name="Itoh H."/>
            <person name="Sugisawa Y."/>
            <person name="Mise K."/>
            <person name="Xu Z."/>
            <person name="Kuniyasu M."/>
            <person name="Ushijima N."/>
            <person name="Kawano K."/>
            <person name="Kobayashi E."/>
            <person name="Shiratori Y."/>
            <person name="Masuda Y."/>
            <person name="Senoo K."/>
        </authorList>
    </citation>
    <scope>NUCLEOTIDE SEQUENCE</scope>
    <source>
        <strain evidence="8">W786</strain>
    </source>
</reference>
<accession>A0AA48H413</accession>
<dbReference type="InterPro" id="IPR014776">
    <property type="entry name" value="4pyrrole_Mease_sub2"/>
</dbReference>
<dbReference type="AlphaFoldDB" id="A0AA48H413"/>
<dbReference type="EC" id="2.1.1.198" evidence="6"/>
<evidence type="ECO:0000256" key="3">
    <source>
        <dbReference type="ARBA" id="ARBA00022603"/>
    </source>
</evidence>
<evidence type="ECO:0000256" key="2">
    <source>
        <dbReference type="ARBA" id="ARBA00022552"/>
    </source>
</evidence>
<dbReference type="FunFam" id="3.30.950.10:FF:000002">
    <property type="entry name" value="Ribosomal RNA small subunit methyltransferase I"/>
    <property type="match status" value="1"/>
</dbReference>
<keyword evidence="4 6" id="KW-0808">Transferase</keyword>
<dbReference type="GO" id="GO:0005737">
    <property type="term" value="C:cytoplasm"/>
    <property type="evidence" value="ECO:0007669"/>
    <property type="project" value="UniProtKB-SubCell"/>
</dbReference>